<dbReference type="SUPFAM" id="SSF53697">
    <property type="entry name" value="SIS domain"/>
    <property type="match status" value="1"/>
</dbReference>
<accession>A0A9D7S5D2</accession>
<protein>
    <submittedName>
        <fullName evidence="5">Bifunctional phosphoglucose/phosphomannose isomerase</fullName>
    </submittedName>
</protein>
<dbReference type="GO" id="GO:1901135">
    <property type="term" value="P:carbohydrate derivative metabolic process"/>
    <property type="evidence" value="ECO:0007669"/>
    <property type="project" value="InterPro"/>
</dbReference>
<evidence type="ECO:0000256" key="3">
    <source>
        <dbReference type="SAM" id="Coils"/>
    </source>
</evidence>
<evidence type="ECO:0000313" key="5">
    <source>
        <dbReference type="EMBL" id="MBK9716160.1"/>
    </source>
</evidence>
<dbReference type="InterPro" id="IPR019490">
    <property type="entry name" value="Glu6P/Mann6P_isomerase_C"/>
</dbReference>
<reference evidence="5 6" key="1">
    <citation type="submission" date="2020-10" db="EMBL/GenBank/DDBJ databases">
        <title>Connecting structure to function with the recovery of over 1000 high-quality activated sludge metagenome-assembled genomes encoding full-length rRNA genes using long-read sequencing.</title>
        <authorList>
            <person name="Singleton C.M."/>
            <person name="Petriglieri F."/>
            <person name="Kristensen J.M."/>
            <person name="Kirkegaard R.H."/>
            <person name="Michaelsen T.Y."/>
            <person name="Andersen M.H."/>
            <person name="Karst S.M."/>
            <person name="Dueholm M.S."/>
            <person name="Nielsen P.H."/>
            <person name="Albertsen M."/>
        </authorList>
    </citation>
    <scope>NUCLEOTIDE SEQUENCE [LARGE SCALE GENOMIC DNA]</scope>
    <source>
        <strain evidence="5">Ribe_18-Q3-R11-54_BAT3C.373</strain>
    </source>
</reference>
<dbReference type="PROSITE" id="PS51464">
    <property type="entry name" value="SIS"/>
    <property type="match status" value="1"/>
</dbReference>
<feature type="domain" description="SIS" evidence="4">
    <location>
        <begin position="23"/>
        <end position="166"/>
    </location>
</feature>
<dbReference type="NCBIfam" id="NF006423">
    <property type="entry name" value="PRK08674.1-2"/>
    <property type="match status" value="1"/>
</dbReference>
<feature type="coiled-coil region" evidence="3">
    <location>
        <begin position="161"/>
        <end position="188"/>
    </location>
</feature>
<comment type="caution">
    <text evidence="5">The sequence shown here is derived from an EMBL/GenBank/DDBJ whole genome shotgun (WGS) entry which is preliminary data.</text>
</comment>
<organism evidence="5 6">
    <name type="scientific">Candidatus Defluviibacterium haderslevense</name>
    <dbReference type="NCBI Taxonomy" id="2981993"/>
    <lineage>
        <taxon>Bacteria</taxon>
        <taxon>Pseudomonadati</taxon>
        <taxon>Bacteroidota</taxon>
        <taxon>Saprospiria</taxon>
        <taxon>Saprospirales</taxon>
        <taxon>Saprospiraceae</taxon>
        <taxon>Candidatus Defluviibacterium</taxon>
    </lineage>
</organism>
<dbReference type="Pfam" id="PF10432">
    <property type="entry name" value="bact-PGI_C"/>
    <property type="match status" value="1"/>
</dbReference>
<proteinExistence type="inferred from homology"/>
<dbReference type="Pfam" id="PF01380">
    <property type="entry name" value="SIS"/>
    <property type="match status" value="1"/>
</dbReference>
<sequence length="329" mass="37117">MLEMIKRFPEQILEAIRIANESQIRTLNIPITEVYVAGMGGSGIGGDFVASFFRNHLKVPYIVNKGYDPPAYIDKDSLVIVSSYSGNTEETLSSLNQMMSTGARIICVASGGKILQIAKENDLDFIQVTSGWASPRACLGYSIVAQMFILKKLGLVTLDFESELQSSVQLLKDETENIQEKAQHLAKALFNKTVVIYCSDRIEPVALRFRQQINENSKRLCWHNVIPEMNHNELVGWRKNDESLAVLFLRNQDDRKQNKLRMDLTKDVVSHFAGTTIDLISKGNTLIEKCLYLVHLLDYVSLYLAELNQVDVVEVKVIDAFKAQLDLNK</sequence>
<dbReference type="InterPro" id="IPR001347">
    <property type="entry name" value="SIS_dom"/>
</dbReference>
<keyword evidence="3" id="KW-0175">Coiled coil</keyword>
<dbReference type="CDD" id="cd05637">
    <property type="entry name" value="SIS_PGI_PMI_2"/>
    <property type="match status" value="1"/>
</dbReference>
<keyword evidence="2 5" id="KW-0413">Isomerase</keyword>
<dbReference type="GO" id="GO:0005975">
    <property type="term" value="P:carbohydrate metabolic process"/>
    <property type="evidence" value="ECO:0007669"/>
    <property type="project" value="InterPro"/>
</dbReference>
<dbReference type="GO" id="GO:0004476">
    <property type="term" value="F:mannose-6-phosphate isomerase activity"/>
    <property type="evidence" value="ECO:0007669"/>
    <property type="project" value="InterPro"/>
</dbReference>
<dbReference type="Gene3D" id="3.40.50.10490">
    <property type="entry name" value="Glucose-6-phosphate isomerase like protein, domain 1"/>
    <property type="match status" value="2"/>
</dbReference>
<dbReference type="EMBL" id="JADKFW010000004">
    <property type="protein sequence ID" value="MBK9716160.1"/>
    <property type="molecule type" value="Genomic_DNA"/>
</dbReference>
<comment type="similarity">
    <text evidence="1">Belongs to the PGI/PMI family.</text>
</comment>
<dbReference type="GO" id="GO:0097367">
    <property type="term" value="F:carbohydrate derivative binding"/>
    <property type="evidence" value="ECO:0007669"/>
    <property type="project" value="InterPro"/>
</dbReference>
<dbReference type="Proteomes" id="UP000808349">
    <property type="component" value="Unassembled WGS sequence"/>
</dbReference>
<evidence type="ECO:0000256" key="1">
    <source>
        <dbReference type="ARBA" id="ARBA00010523"/>
    </source>
</evidence>
<evidence type="ECO:0000313" key="6">
    <source>
        <dbReference type="Proteomes" id="UP000808349"/>
    </source>
</evidence>
<dbReference type="GO" id="GO:0004347">
    <property type="term" value="F:glucose-6-phosphate isomerase activity"/>
    <property type="evidence" value="ECO:0007669"/>
    <property type="project" value="InterPro"/>
</dbReference>
<dbReference type="NCBIfam" id="NF006426">
    <property type="entry name" value="PRK08674.1-6"/>
    <property type="match status" value="1"/>
</dbReference>
<gene>
    <name evidence="5" type="ORF">IPO85_01290</name>
</gene>
<dbReference type="AlphaFoldDB" id="A0A9D7S5D2"/>
<dbReference type="NCBIfam" id="TIGR02128">
    <property type="entry name" value="G6PI_arch"/>
    <property type="match status" value="1"/>
</dbReference>
<name>A0A9D7S5D2_9BACT</name>
<dbReference type="InterPro" id="IPR046348">
    <property type="entry name" value="SIS_dom_sf"/>
</dbReference>
<evidence type="ECO:0000256" key="2">
    <source>
        <dbReference type="ARBA" id="ARBA00023235"/>
    </source>
</evidence>
<evidence type="ECO:0000259" key="4">
    <source>
        <dbReference type="PROSITE" id="PS51464"/>
    </source>
</evidence>